<dbReference type="GO" id="GO:0016020">
    <property type="term" value="C:membrane"/>
    <property type="evidence" value="ECO:0007669"/>
    <property type="project" value="UniProtKB-SubCell"/>
</dbReference>
<gene>
    <name evidence="7" type="ORF">PTTT1_LOCUS26074</name>
</gene>
<keyword evidence="4 6" id="KW-0472">Membrane</keyword>
<feature type="transmembrane region" description="Helical" evidence="6">
    <location>
        <begin position="218"/>
        <end position="236"/>
    </location>
</feature>
<dbReference type="GO" id="GO:0022857">
    <property type="term" value="F:transmembrane transporter activity"/>
    <property type="evidence" value="ECO:0007669"/>
    <property type="project" value="InterPro"/>
</dbReference>
<keyword evidence="3 6" id="KW-1133">Transmembrane helix</keyword>
<evidence type="ECO:0000256" key="1">
    <source>
        <dbReference type="ARBA" id="ARBA00004141"/>
    </source>
</evidence>
<dbReference type="GO" id="GO:0005635">
    <property type="term" value="C:nuclear envelope"/>
    <property type="evidence" value="ECO:0007669"/>
    <property type="project" value="TreeGrafter"/>
</dbReference>
<dbReference type="PANTHER" id="PTHR24002:SF3">
    <property type="entry name" value="SOLUTE CARRIER FAMILY 22 MEMBER 18"/>
    <property type="match status" value="1"/>
</dbReference>
<dbReference type="InterPro" id="IPR011701">
    <property type="entry name" value="MFS"/>
</dbReference>
<evidence type="ECO:0000256" key="3">
    <source>
        <dbReference type="ARBA" id="ARBA00022989"/>
    </source>
</evidence>
<dbReference type="Pfam" id="PF07690">
    <property type="entry name" value="MFS_1"/>
    <property type="match status" value="1"/>
</dbReference>
<sequence>MSPYARPLMDRIGSFFYSSEDSTDIDKQRAKQHTPANHDKLGKSHLQKPKFPRSWRRKIPPTVSLPLLVLLDMLAVSLVVPLLFQYYQTAGVTRAHERELLSALFSASQIIGGLLVGALTDAKLVRRKSILFLSFGGSALSYALIVYGGLPALIFSRVLVGLVKHTMTVATTMLSNCTTKDTRAKHMGRLTASSTAAWIVGPSIGALAYQYVDERAPALFACAIFATNMVLAAVLLEGDTFESSHPKNDNPNEQSDHTNVEHDEKKKAVGGNTIFNRLKSCFTSKALSSVVLTQLVVTWVSKATSFSQLGSFYEDMYDLPSYHRGYISSFQQLLHFAAQATLVGPVMQQLGGERRTTCLCTAVLSVAVLLKAQGSLWFFLVALCPVLALCSTMIHLSLQTLVTHVAPSESIFSVLAALDVLQNAVSVSVPFYRTILFRLFPLADNSAAMQGDPDPMSWIVTSAMHWAVATVAITYLLLWNEGMRTENIQHKKRG</sequence>
<evidence type="ECO:0000256" key="6">
    <source>
        <dbReference type="SAM" id="Phobius"/>
    </source>
</evidence>
<reference evidence="7" key="1">
    <citation type="submission" date="2022-02" db="EMBL/GenBank/DDBJ databases">
        <authorList>
            <person name="Giguere J D."/>
        </authorList>
    </citation>
    <scope>NUCLEOTIDE SEQUENCE</scope>
    <source>
        <strain evidence="7">CCAP 1055/1</strain>
    </source>
</reference>
<feature type="transmembrane region" description="Helical" evidence="6">
    <location>
        <begin position="63"/>
        <end position="88"/>
    </location>
</feature>
<organism evidence="7">
    <name type="scientific">Phaeodactylum tricornutum</name>
    <name type="common">Diatom</name>
    <dbReference type="NCBI Taxonomy" id="2850"/>
    <lineage>
        <taxon>Eukaryota</taxon>
        <taxon>Sar</taxon>
        <taxon>Stramenopiles</taxon>
        <taxon>Ochrophyta</taxon>
        <taxon>Bacillariophyta</taxon>
        <taxon>Bacillariophyceae</taxon>
        <taxon>Bacillariophycidae</taxon>
        <taxon>Naviculales</taxon>
        <taxon>Phaeodactylaceae</taxon>
        <taxon>Phaeodactylum</taxon>
    </lineage>
</organism>
<comment type="subcellular location">
    <subcellularLocation>
        <location evidence="1">Membrane</location>
        <topology evidence="1">Multi-pass membrane protein</topology>
    </subcellularLocation>
</comment>
<feature type="region of interest" description="Disordered" evidence="5">
    <location>
        <begin position="26"/>
        <end position="47"/>
    </location>
</feature>
<evidence type="ECO:0000256" key="5">
    <source>
        <dbReference type="SAM" id="MobiDB-lite"/>
    </source>
</evidence>
<proteinExistence type="predicted"/>
<dbReference type="AlphaFoldDB" id="A0A8J9X7F7"/>
<dbReference type="InterPro" id="IPR036259">
    <property type="entry name" value="MFS_trans_sf"/>
</dbReference>
<dbReference type="PANTHER" id="PTHR24002">
    <property type="entry name" value="SOLUTE CARRIER FAMILY 22 MEMBER 18"/>
    <property type="match status" value="1"/>
</dbReference>
<feature type="transmembrane region" description="Helical" evidence="6">
    <location>
        <begin position="100"/>
        <end position="118"/>
    </location>
</feature>
<feature type="transmembrane region" description="Helical" evidence="6">
    <location>
        <begin position="195"/>
        <end position="212"/>
    </location>
</feature>
<feature type="transmembrane region" description="Helical" evidence="6">
    <location>
        <begin position="378"/>
        <end position="398"/>
    </location>
</feature>
<evidence type="ECO:0000313" key="7">
    <source>
        <dbReference type="EMBL" id="CAG9284477.1"/>
    </source>
</evidence>
<evidence type="ECO:0000256" key="4">
    <source>
        <dbReference type="ARBA" id="ARBA00023136"/>
    </source>
</evidence>
<dbReference type="Gene3D" id="1.20.1250.20">
    <property type="entry name" value="MFS general substrate transporter like domains"/>
    <property type="match status" value="1"/>
</dbReference>
<dbReference type="PRINTS" id="PR01035">
    <property type="entry name" value="TCRTETA"/>
</dbReference>
<feature type="transmembrane region" description="Helical" evidence="6">
    <location>
        <begin position="455"/>
        <end position="478"/>
    </location>
</feature>
<accession>A0A8J9X7F7</accession>
<protein>
    <recommendedName>
        <fullName evidence="8">Major facilitator superfamily (MFS) profile domain-containing protein</fullName>
    </recommendedName>
</protein>
<evidence type="ECO:0000256" key="2">
    <source>
        <dbReference type="ARBA" id="ARBA00022692"/>
    </source>
</evidence>
<name>A0A8J9X7F7_PHATR</name>
<dbReference type="EMBL" id="OU594943">
    <property type="protein sequence ID" value="CAG9284477.1"/>
    <property type="molecule type" value="Genomic_DNA"/>
</dbReference>
<dbReference type="SUPFAM" id="SSF103473">
    <property type="entry name" value="MFS general substrate transporter"/>
    <property type="match status" value="1"/>
</dbReference>
<dbReference type="InterPro" id="IPR001958">
    <property type="entry name" value="Tet-R_TetA/multi-R_MdtG-like"/>
</dbReference>
<feature type="region of interest" description="Disordered" evidence="5">
    <location>
        <begin position="242"/>
        <end position="264"/>
    </location>
</feature>
<dbReference type="Proteomes" id="UP000836788">
    <property type="component" value="Chromosome 2"/>
</dbReference>
<keyword evidence="2 6" id="KW-0812">Transmembrane</keyword>
<evidence type="ECO:0008006" key="8">
    <source>
        <dbReference type="Google" id="ProtNLM"/>
    </source>
</evidence>